<evidence type="ECO:0000313" key="5">
    <source>
        <dbReference type="EMBL" id="KAJ0391242.1"/>
    </source>
</evidence>
<dbReference type="Proteomes" id="UP001209570">
    <property type="component" value="Unassembled WGS sequence"/>
</dbReference>
<dbReference type="InterPro" id="IPR045379">
    <property type="entry name" value="Crinkler_N"/>
</dbReference>
<evidence type="ECO:0000259" key="4">
    <source>
        <dbReference type="Pfam" id="PF20147"/>
    </source>
</evidence>
<dbReference type="AlphaFoldDB" id="A0AAD5Q371"/>
<dbReference type="GO" id="GO:0043657">
    <property type="term" value="C:host cell"/>
    <property type="evidence" value="ECO:0007669"/>
    <property type="project" value="UniProtKB-SubCell"/>
</dbReference>
<evidence type="ECO:0000256" key="3">
    <source>
        <dbReference type="ARBA" id="ARBA00022525"/>
    </source>
</evidence>
<comment type="subcellular location">
    <subcellularLocation>
        <location evidence="1">Host cell</location>
    </subcellularLocation>
    <subcellularLocation>
        <location evidence="2">Secreted</location>
    </subcellularLocation>
</comment>
<reference evidence="5" key="1">
    <citation type="submission" date="2021-12" db="EMBL/GenBank/DDBJ databases">
        <title>Prjna785345.</title>
        <authorList>
            <person name="Rujirawat T."/>
            <person name="Krajaejun T."/>
        </authorList>
    </citation>
    <scope>NUCLEOTIDE SEQUENCE</scope>
    <source>
        <strain evidence="5">Pi057C3</strain>
    </source>
</reference>
<accession>A0AAD5Q371</accession>
<sequence>MAEVELECAVYGEGTVFPVKIARDAKVSALQEAIADIVSTEQHTVPPRLVTLYLAKKDGAWLKDDRRVKNFLQAGKSAEYEEEMRPSRKLDDEELFGADFEPGDKEIHILVELPSQQRGVEEATSHRDASYLYKRKRWDSINQMIQNHKK</sequence>
<organism evidence="5 6">
    <name type="scientific">Pythium insidiosum</name>
    <name type="common">Pythiosis disease agent</name>
    <dbReference type="NCBI Taxonomy" id="114742"/>
    <lineage>
        <taxon>Eukaryota</taxon>
        <taxon>Sar</taxon>
        <taxon>Stramenopiles</taxon>
        <taxon>Oomycota</taxon>
        <taxon>Peronosporomycetes</taxon>
        <taxon>Pythiales</taxon>
        <taxon>Pythiaceae</taxon>
        <taxon>Pythium</taxon>
    </lineage>
</organism>
<dbReference type="EMBL" id="JAKCXM010001194">
    <property type="protein sequence ID" value="KAJ0391242.1"/>
    <property type="molecule type" value="Genomic_DNA"/>
</dbReference>
<evidence type="ECO:0000256" key="1">
    <source>
        <dbReference type="ARBA" id="ARBA00004340"/>
    </source>
</evidence>
<feature type="domain" description="Crinkler effector protein N-terminal" evidence="4">
    <location>
        <begin position="4"/>
        <end position="112"/>
    </location>
</feature>
<keyword evidence="3" id="KW-0964">Secreted</keyword>
<gene>
    <name evidence="5" type="ORF">P43SY_011791</name>
</gene>
<dbReference type="Pfam" id="PF20147">
    <property type="entry name" value="Crinkler"/>
    <property type="match status" value="1"/>
</dbReference>
<name>A0AAD5Q371_PYTIN</name>
<dbReference type="GO" id="GO:0005576">
    <property type="term" value="C:extracellular region"/>
    <property type="evidence" value="ECO:0007669"/>
    <property type="project" value="UniProtKB-SubCell"/>
</dbReference>
<proteinExistence type="predicted"/>
<evidence type="ECO:0000256" key="2">
    <source>
        <dbReference type="ARBA" id="ARBA00004613"/>
    </source>
</evidence>
<evidence type="ECO:0000313" key="6">
    <source>
        <dbReference type="Proteomes" id="UP001209570"/>
    </source>
</evidence>
<protein>
    <recommendedName>
        <fullName evidence="4">Crinkler effector protein N-terminal domain-containing protein</fullName>
    </recommendedName>
</protein>
<keyword evidence="6" id="KW-1185">Reference proteome</keyword>
<comment type="caution">
    <text evidence="5">The sequence shown here is derived from an EMBL/GenBank/DDBJ whole genome shotgun (WGS) entry which is preliminary data.</text>
</comment>